<sequence>ASGPVPPVAPLDLAKRGSLFLTRPILFHYIARRADLERAARELFEVIGQGVVRIEIGQSYALQDVAQAHRDLEARRTIGSTVLIP</sequence>
<proteinExistence type="predicted"/>
<comment type="caution">
    <text evidence="1">The sequence shown here is derived from an EMBL/GenBank/DDBJ whole genome shotgun (WGS) entry which is preliminary data.</text>
</comment>
<gene>
    <name evidence="1" type="ORF">LDC_3078</name>
</gene>
<protein>
    <submittedName>
        <fullName evidence="1">Quinone oxidoreductase</fullName>
    </submittedName>
</protein>
<dbReference type="EMBL" id="ADZX01000952">
    <property type="protein sequence ID" value="EFK94920.1"/>
    <property type="molecule type" value="Genomic_DNA"/>
</dbReference>
<reference evidence="1" key="1">
    <citation type="submission" date="2010-07" db="EMBL/GenBank/DDBJ databases">
        <authorList>
            <consortium name="CONSOLIDER consortium CSD2007-00005"/>
            <person name="Guazzaroni M.-E."/>
            <person name="Richter M."/>
            <person name="Garcia-Salamanca A."/>
            <person name="Yarza P."/>
            <person name="Ferrer M."/>
        </authorList>
    </citation>
    <scope>NUCLEOTIDE SEQUENCE</scope>
</reference>
<dbReference type="AlphaFoldDB" id="D9PNE5"/>
<dbReference type="Gene3D" id="3.90.180.10">
    <property type="entry name" value="Medium-chain alcohol dehydrogenases, catalytic domain"/>
    <property type="match status" value="1"/>
</dbReference>
<feature type="non-terminal residue" evidence="1">
    <location>
        <position position="1"/>
    </location>
</feature>
<dbReference type="Pfam" id="PF13602">
    <property type="entry name" value="ADH_zinc_N_2"/>
    <property type="match status" value="1"/>
</dbReference>
<name>D9PNE5_9ZZZZ</name>
<dbReference type="Gene3D" id="3.40.50.720">
    <property type="entry name" value="NAD(P)-binding Rossmann-like Domain"/>
    <property type="match status" value="1"/>
</dbReference>
<accession>D9PNE5</accession>
<reference evidence="1" key="2">
    <citation type="journal article" date="2011" name="Microb. Ecol.">
        <title>Taxonomic and Functional Metagenomic Profiling of the Microbial Community in the Anoxic Sediment of a Sub-saline Shallow Lake (Laguna de Carrizo, Central Spain).</title>
        <authorList>
            <person name="Ferrer M."/>
            <person name="Guazzaroni M.E."/>
            <person name="Richter M."/>
            <person name="Garcia-Salamanca A."/>
            <person name="Yarza P."/>
            <person name="Suarez-Suarez A."/>
            <person name="Solano J."/>
            <person name="Alcaide M."/>
            <person name="van Dillewijn P."/>
            <person name="Molina-Henares M.A."/>
            <person name="Lopez-Cortes N."/>
            <person name="Al-Ramahi Y."/>
            <person name="Guerrero C."/>
            <person name="Acosta A."/>
            <person name="de Eugenio L.I."/>
            <person name="Martinez V."/>
            <person name="Marques S."/>
            <person name="Rojo F."/>
            <person name="Santero E."/>
            <person name="Genilloud O."/>
            <person name="Perez-Perez J."/>
            <person name="Rossello-Mora R."/>
            <person name="Ramos J.L."/>
        </authorList>
    </citation>
    <scope>NUCLEOTIDE SEQUENCE</scope>
</reference>
<evidence type="ECO:0000313" key="1">
    <source>
        <dbReference type="EMBL" id="EFK94920.1"/>
    </source>
</evidence>
<organism evidence="1">
    <name type="scientific">sediment metagenome</name>
    <dbReference type="NCBI Taxonomy" id="749907"/>
    <lineage>
        <taxon>unclassified sequences</taxon>
        <taxon>metagenomes</taxon>
        <taxon>ecological metagenomes</taxon>
    </lineage>
</organism>